<reference evidence="2 3" key="1">
    <citation type="journal article" date="2018" name="New Phytol.">
        <title>Phylogenomics of Endogonaceae and evolution of mycorrhizas within Mucoromycota.</title>
        <authorList>
            <person name="Chang Y."/>
            <person name="Desiro A."/>
            <person name="Na H."/>
            <person name="Sandor L."/>
            <person name="Lipzen A."/>
            <person name="Clum A."/>
            <person name="Barry K."/>
            <person name="Grigoriev I.V."/>
            <person name="Martin F.M."/>
            <person name="Stajich J.E."/>
            <person name="Smith M.E."/>
            <person name="Bonito G."/>
            <person name="Spatafora J.W."/>
        </authorList>
    </citation>
    <scope>NUCLEOTIDE SEQUENCE [LARGE SCALE GENOMIC DNA]</scope>
    <source>
        <strain evidence="2 3">GMNB39</strain>
    </source>
</reference>
<dbReference type="OrthoDB" id="2289168at2759"/>
<sequence>MLANSTVPRRGRPPKGSKPTEMIDGKQYVPPQNLVPCPKRLMDVLGLVDGNRICNTCKRRSDLDEEYLSDPRYTAPKRMKDKRARNGEDSSDDGEASSPGETIQLGEPAREPIRSVPLRSVPLRGVPLRGVPMRVEHSRVSEPLRTEQARAVEFARSAESARVESIRGEFAGSEPARAESVRGEPTYTKSLRVRPALGEEDYGEANEDAVYSTAIEGELIYNGESTAFSEVAQPGNVYSRDFHGGATQGEGSFGGNVYNHPAYIQAPFSQATYSHAAYEIVYNETVQANTFDPNALGGDFFGGSIPTFGDNLFAGDFYTGPFNSGADQDEASVGQGDVLAGSSQPVAQWNANEGGNLATEQVNPTCQLVSEAEDMFNPEGLDFDFSPAWMLPWAGMHV</sequence>
<dbReference type="Proteomes" id="UP000268093">
    <property type="component" value="Unassembled WGS sequence"/>
</dbReference>
<proteinExistence type="predicted"/>
<evidence type="ECO:0000313" key="3">
    <source>
        <dbReference type="Proteomes" id="UP000268093"/>
    </source>
</evidence>
<comment type="caution">
    <text evidence="2">The sequence shown here is derived from an EMBL/GenBank/DDBJ whole genome shotgun (WGS) entry which is preliminary data.</text>
</comment>
<feature type="region of interest" description="Disordered" evidence="1">
    <location>
        <begin position="68"/>
        <end position="116"/>
    </location>
</feature>
<organism evidence="2 3">
    <name type="scientific">Jimgerdemannia flammicorona</name>
    <dbReference type="NCBI Taxonomy" id="994334"/>
    <lineage>
        <taxon>Eukaryota</taxon>
        <taxon>Fungi</taxon>
        <taxon>Fungi incertae sedis</taxon>
        <taxon>Mucoromycota</taxon>
        <taxon>Mucoromycotina</taxon>
        <taxon>Endogonomycetes</taxon>
        <taxon>Endogonales</taxon>
        <taxon>Endogonaceae</taxon>
        <taxon>Jimgerdemannia</taxon>
    </lineage>
</organism>
<keyword evidence="3" id="KW-1185">Reference proteome</keyword>
<name>A0A433CY95_9FUNG</name>
<feature type="region of interest" description="Disordered" evidence="1">
    <location>
        <begin position="1"/>
        <end position="29"/>
    </location>
</feature>
<gene>
    <name evidence="2" type="ORF">BC936DRAFT_137028</name>
</gene>
<protein>
    <submittedName>
        <fullName evidence="2">Uncharacterized protein</fullName>
    </submittedName>
</protein>
<evidence type="ECO:0000256" key="1">
    <source>
        <dbReference type="SAM" id="MobiDB-lite"/>
    </source>
</evidence>
<dbReference type="EMBL" id="RBNI01010738">
    <property type="protein sequence ID" value="RUP43541.1"/>
    <property type="molecule type" value="Genomic_DNA"/>
</dbReference>
<accession>A0A433CY95</accession>
<dbReference type="AlphaFoldDB" id="A0A433CY95"/>
<evidence type="ECO:0000313" key="2">
    <source>
        <dbReference type="EMBL" id="RUP43541.1"/>
    </source>
</evidence>